<name>A0ABW4IGI7_9SPHI</name>
<accession>A0ABW4IGI7</accession>
<evidence type="ECO:0000313" key="2">
    <source>
        <dbReference type="EMBL" id="MFD1631104.1"/>
    </source>
</evidence>
<dbReference type="RefSeq" id="WP_379663472.1">
    <property type="nucleotide sequence ID" value="NZ_JBHUDG010000040.1"/>
</dbReference>
<evidence type="ECO:0000256" key="1">
    <source>
        <dbReference type="SAM" id="Phobius"/>
    </source>
</evidence>
<evidence type="ECO:0000313" key="3">
    <source>
        <dbReference type="Proteomes" id="UP001597118"/>
    </source>
</evidence>
<dbReference type="Proteomes" id="UP001597118">
    <property type="component" value="Unassembled WGS sequence"/>
</dbReference>
<feature type="transmembrane region" description="Helical" evidence="1">
    <location>
        <begin position="21"/>
        <end position="42"/>
    </location>
</feature>
<keyword evidence="1" id="KW-0472">Membrane</keyword>
<keyword evidence="1" id="KW-0812">Transmembrane</keyword>
<gene>
    <name evidence="2" type="ORF">ACFSAH_14605</name>
</gene>
<proteinExistence type="predicted"/>
<keyword evidence="1" id="KW-1133">Transmembrane helix</keyword>
<feature type="transmembrane region" description="Helical" evidence="1">
    <location>
        <begin position="54"/>
        <end position="74"/>
    </location>
</feature>
<comment type="caution">
    <text evidence="2">The sequence shown here is derived from an EMBL/GenBank/DDBJ whole genome shotgun (WGS) entry which is preliminary data.</text>
</comment>
<reference evidence="3" key="1">
    <citation type="journal article" date="2019" name="Int. J. Syst. Evol. Microbiol.">
        <title>The Global Catalogue of Microorganisms (GCM) 10K type strain sequencing project: providing services to taxonomists for standard genome sequencing and annotation.</title>
        <authorList>
            <consortium name="The Broad Institute Genomics Platform"/>
            <consortium name="The Broad Institute Genome Sequencing Center for Infectious Disease"/>
            <person name="Wu L."/>
            <person name="Ma J."/>
        </authorList>
    </citation>
    <scope>NUCLEOTIDE SEQUENCE [LARGE SCALE GENOMIC DNA]</scope>
    <source>
        <strain evidence="3">CCUG 53762</strain>
    </source>
</reference>
<sequence>MDRQNILNKEIDLIQGVISRMANNSFLLKGWCISLVAVLLALTKDTIVATELDYFNFILILPVVVFWYLDAFFLHKERCYRKLYDWTITNRMISNDFLYDLNYKRFENDEKSIFKIMFSNTLFPLYGLIALIPLVIGIHNLIV</sequence>
<organism evidence="2 3">
    <name type="scientific">Pseudopedobacter beijingensis</name>
    <dbReference type="NCBI Taxonomy" id="1207056"/>
    <lineage>
        <taxon>Bacteria</taxon>
        <taxon>Pseudomonadati</taxon>
        <taxon>Bacteroidota</taxon>
        <taxon>Sphingobacteriia</taxon>
        <taxon>Sphingobacteriales</taxon>
        <taxon>Sphingobacteriaceae</taxon>
        <taxon>Pseudopedobacter</taxon>
    </lineage>
</organism>
<dbReference type="EMBL" id="JBHUDG010000040">
    <property type="protein sequence ID" value="MFD1631104.1"/>
    <property type="molecule type" value="Genomic_DNA"/>
</dbReference>
<feature type="transmembrane region" description="Helical" evidence="1">
    <location>
        <begin position="121"/>
        <end position="142"/>
    </location>
</feature>
<protein>
    <submittedName>
        <fullName evidence="2">Uncharacterized protein</fullName>
    </submittedName>
</protein>
<keyword evidence="3" id="KW-1185">Reference proteome</keyword>